<dbReference type="Pfam" id="PF25613">
    <property type="entry name" value="DUF7941"/>
    <property type="match status" value="1"/>
</dbReference>
<sequence>MTADGYYNLPTWQLFFRQLKLDNPNINFTAEEVKLIDITPFITSDTEVNTKSTLIGVPEYGREGTWELTHNRPDIGVIFADVEVWVAPQGQTQKSELLSDINARFGFQLTAADIYDGYLNPQLVPYAVDLVVRENNPAFTGKLTVHIGRRKLQLETVMTNHQLAGINYPTMQTVKIQGPLFLYGFDFSYAYDELQALFPQGQEIIGETLDSFNRKVETPWVNEVTPQDWNLRGSLVTWNGLISGAPVPANSTWYTHCVVISLDENMCDNVAGYLVLHYNLPS</sequence>
<keyword evidence="2" id="KW-1185">Reference proteome</keyword>
<evidence type="ECO:0000313" key="2">
    <source>
        <dbReference type="Proteomes" id="UP000204235"/>
    </source>
</evidence>
<dbReference type="KEGG" id="vg:18501095"/>
<proteinExistence type="predicted"/>
<accession>W8D0J6</accession>
<dbReference type="GeneID" id="18501095"/>
<dbReference type="InterPro" id="IPR057701">
    <property type="entry name" value="DUF7941"/>
</dbReference>
<protein>
    <submittedName>
        <fullName evidence="1">Putative virion structural protein</fullName>
    </submittedName>
</protein>
<organism evidence="1 2">
    <name type="scientific">Erwinia phage PhiEaH1</name>
    <dbReference type="NCBI Taxonomy" id="1401669"/>
    <lineage>
        <taxon>Viruses</taxon>
        <taxon>Duplodnaviria</taxon>
        <taxon>Heunggongvirae</taxon>
        <taxon>Uroviricota</taxon>
        <taxon>Caudoviricetes</taxon>
        <taxon>Chimalliviridae</taxon>
        <taxon>Iapetusvirus</taxon>
        <taxon>Iapetusvirus EaH1</taxon>
    </lineage>
</organism>
<dbReference type="Proteomes" id="UP000204235">
    <property type="component" value="Segment"/>
</dbReference>
<name>W8D0J6_9CAUD</name>
<dbReference type="RefSeq" id="YP_009010259.1">
    <property type="nucleotide sequence ID" value="NC_023610.1"/>
</dbReference>
<evidence type="ECO:0000313" key="1">
    <source>
        <dbReference type="EMBL" id="AGX01928.1"/>
    </source>
</evidence>
<dbReference type="EMBL" id="KF623294">
    <property type="protein sequence ID" value="AGX01928.1"/>
    <property type="molecule type" value="Genomic_DNA"/>
</dbReference>
<reference evidence="1 2" key="1">
    <citation type="journal article" date="2014" name="FEMS Microbiol. Lett.">
        <title>The genome of the Erwinia amylovora phage PhiEaH1 reveals greater diversity and broadens the applicability of phages for the treatment of fire blight.</title>
        <authorList>
            <person name="Meczker K."/>
            <person name="Domotor D."/>
            <person name="Vass J."/>
            <person name="Rakhely G."/>
            <person name="Schneider G."/>
            <person name="Kovacs T."/>
        </authorList>
    </citation>
    <scope>NUCLEOTIDE SEQUENCE [LARGE SCALE GENOMIC DNA]</scope>
</reference>